<evidence type="ECO:0000313" key="1">
    <source>
        <dbReference type="EMBL" id="KAA6310359.1"/>
    </source>
</evidence>
<dbReference type="AlphaFoldDB" id="A0A5J4PP81"/>
<proteinExistence type="predicted"/>
<organism evidence="1 2">
    <name type="scientific">Streblomastix strix</name>
    <dbReference type="NCBI Taxonomy" id="222440"/>
    <lineage>
        <taxon>Eukaryota</taxon>
        <taxon>Metamonada</taxon>
        <taxon>Preaxostyla</taxon>
        <taxon>Oxymonadida</taxon>
        <taxon>Streblomastigidae</taxon>
        <taxon>Streblomastix</taxon>
    </lineage>
</organism>
<accession>A0A5J4PP81</accession>
<dbReference type="EMBL" id="SNRW01049798">
    <property type="protein sequence ID" value="KAA6310359.1"/>
    <property type="molecule type" value="Genomic_DNA"/>
</dbReference>
<sequence>MKCADSFAMCSSSLIISNNHLQTEGSGMIVSSNIDDLLRVQTYATGYDSFSKGESTSIIERIVAVSLGDVIVAVNLGEQISFADVGYRSRQVIDGD</sequence>
<protein>
    <submittedName>
        <fullName evidence="1">Uncharacterized protein</fullName>
    </submittedName>
</protein>
<reference evidence="1 2" key="1">
    <citation type="submission" date="2019-03" db="EMBL/GenBank/DDBJ databases">
        <title>Single cell metagenomics reveals metabolic interactions within the superorganism composed of flagellate Streblomastix strix and complex community of Bacteroidetes bacteria on its surface.</title>
        <authorList>
            <person name="Treitli S.C."/>
            <person name="Kolisko M."/>
            <person name="Husnik F."/>
            <person name="Keeling P."/>
            <person name="Hampl V."/>
        </authorList>
    </citation>
    <scope>NUCLEOTIDE SEQUENCE [LARGE SCALE GENOMIC DNA]</scope>
    <source>
        <strain evidence="1">ST1C</strain>
    </source>
</reference>
<gene>
    <name evidence="1" type="ORF">EZS28_056325</name>
</gene>
<evidence type="ECO:0000313" key="2">
    <source>
        <dbReference type="Proteomes" id="UP000324800"/>
    </source>
</evidence>
<dbReference type="Proteomes" id="UP000324800">
    <property type="component" value="Unassembled WGS sequence"/>
</dbReference>
<feature type="non-terminal residue" evidence="1">
    <location>
        <position position="96"/>
    </location>
</feature>
<name>A0A5J4PP81_9EUKA</name>
<comment type="caution">
    <text evidence="1">The sequence shown here is derived from an EMBL/GenBank/DDBJ whole genome shotgun (WGS) entry which is preliminary data.</text>
</comment>